<name>A0ABY5R0P5_9HYPH</name>
<accession>A0ABY5R0P5</accession>
<evidence type="ECO:0000313" key="1">
    <source>
        <dbReference type="EMBL" id="UVC17055.1"/>
    </source>
</evidence>
<protein>
    <recommendedName>
        <fullName evidence="3">TOBE domain-containing protein</fullName>
    </recommendedName>
</protein>
<keyword evidence="2" id="KW-1185">Reference proteome</keyword>
<evidence type="ECO:0000313" key="2">
    <source>
        <dbReference type="Proteomes" id="UP001058098"/>
    </source>
</evidence>
<reference evidence="1" key="1">
    <citation type="submission" date="2020-09" db="EMBL/GenBank/DDBJ databases">
        <title>Rhizobia associated with sainfoin plants.</title>
        <authorList>
            <person name="Asharfi S."/>
            <person name="Kuzmanovic N."/>
            <person name="Bunk B."/>
            <person name="Sproeer C."/>
            <person name="Becker M."/>
            <person name="Thuenen T."/>
        </authorList>
    </citation>
    <scope>NUCLEOTIDE SEQUENCE</scope>
    <source>
        <strain evidence="1">OM4</strain>
    </source>
</reference>
<dbReference type="Proteomes" id="UP001058098">
    <property type="component" value="Chromosome"/>
</dbReference>
<proteinExistence type="predicted"/>
<dbReference type="RefSeq" id="WP_258121929.1">
    <property type="nucleotide sequence ID" value="NZ_CP062229.1"/>
</dbReference>
<gene>
    <name evidence="1" type="ORF">IHQ72_07955</name>
</gene>
<sequence length="77" mass="7849">MTEKQVFKTLPADGVRVSASKGNRISRINLDMAEDGITLAMVGAASALKAGNLHTLTLSPGKEGIVLSVVGAATAAR</sequence>
<organism evidence="1 2">
    <name type="scientific">Mesorhizobium onobrychidis</name>
    <dbReference type="NCBI Taxonomy" id="2775404"/>
    <lineage>
        <taxon>Bacteria</taxon>
        <taxon>Pseudomonadati</taxon>
        <taxon>Pseudomonadota</taxon>
        <taxon>Alphaproteobacteria</taxon>
        <taxon>Hyphomicrobiales</taxon>
        <taxon>Phyllobacteriaceae</taxon>
        <taxon>Mesorhizobium</taxon>
    </lineage>
</organism>
<dbReference type="EMBL" id="CP062229">
    <property type="protein sequence ID" value="UVC17055.1"/>
    <property type="molecule type" value="Genomic_DNA"/>
</dbReference>
<evidence type="ECO:0008006" key="3">
    <source>
        <dbReference type="Google" id="ProtNLM"/>
    </source>
</evidence>